<feature type="region of interest" description="Disordered" evidence="1">
    <location>
        <begin position="244"/>
        <end position="352"/>
    </location>
</feature>
<sequence>MDSFQCFKVYDKFYTLLPFLNLKREQEEICTWQNLPVVDEEGYSIKPEENLNYILFLLIVTYYCCIAQMTRNTSSEEVTKLRMPGTLDRVNNDLLAWDPLFGSSVETSSISSSSSTALSSNSLSQFTFDFPVSDPGDATQSDFGANLIHNLGSMKSQVDNPQPIFPPPLRPRASLHESSKCNNTSRKKLQRFHSAFEKVDNMRYFLSERTLRSYMLEENLGLANANYCLDDVFIEENSNASKSATFSCSPSTVQMNNVSPPARPSTPHSVGTIVPPPRPPSRPKLSTSKLSGINEVPRPFSPPVTSNTSPPPSASLPRAESSSSISSSTSISAANTPTFGISRGPSPVTLGSQDTLPVAVALSESVNAYFKGADPAK</sequence>
<accession>A0ABN9LL16</accession>
<reference evidence="2" key="1">
    <citation type="submission" date="2023-07" db="EMBL/GenBank/DDBJ databases">
        <authorList>
            <person name="Stuckert A."/>
        </authorList>
    </citation>
    <scope>NUCLEOTIDE SEQUENCE</scope>
</reference>
<name>A0ABN9LL16_9NEOB</name>
<evidence type="ECO:0000313" key="3">
    <source>
        <dbReference type="Proteomes" id="UP001176940"/>
    </source>
</evidence>
<organism evidence="2 3">
    <name type="scientific">Ranitomeya imitator</name>
    <name type="common">mimic poison frog</name>
    <dbReference type="NCBI Taxonomy" id="111125"/>
    <lineage>
        <taxon>Eukaryota</taxon>
        <taxon>Metazoa</taxon>
        <taxon>Chordata</taxon>
        <taxon>Craniata</taxon>
        <taxon>Vertebrata</taxon>
        <taxon>Euteleostomi</taxon>
        <taxon>Amphibia</taxon>
        <taxon>Batrachia</taxon>
        <taxon>Anura</taxon>
        <taxon>Neobatrachia</taxon>
        <taxon>Hyloidea</taxon>
        <taxon>Dendrobatidae</taxon>
        <taxon>Dendrobatinae</taxon>
        <taxon>Ranitomeya</taxon>
    </lineage>
</organism>
<keyword evidence="3" id="KW-1185">Reference proteome</keyword>
<evidence type="ECO:0000256" key="1">
    <source>
        <dbReference type="SAM" id="MobiDB-lite"/>
    </source>
</evidence>
<gene>
    <name evidence="2" type="ORF">RIMI_LOCUS8568977</name>
</gene>
<feature type="compositionally biased region" description="Polar residues" evidence="1">
    <location>
        <begin position="244"/>
        <end position="259"/>
    </location>
</feature>
<dbReference type="EMBL" id="CAUEEQ010017090">
    <property type="protein sequence ID" value="CAJ0940416.1"/>
    <property type="molecule type" value="Genomic_DNA"/>
</dbReference>
<comment type="caution">
    <text evidence="2">The sequence shown here is derived from an EMBL/GenBank/DDBJ whole genome shotgun (WGS) entry which is preliminary data.</text>
</comment>
<evidence type="ECO:0000313" key="2">
    <source>
        <dbReference type="EMBL" id="CAJ0940416.1"/>
    </source>
</evidence>
<feature type="compositionally biased region" description="Low complexity" evidence="1">
    <location>
        <begin position="315"/>
        <end position="338"/>
    </location>
</feature>
<dbReference type="Proteomes" id="UP001176940">
    <property type="component" value="Unassembled WGS sequence"/>
</dbReference>
<proteinExistence type="predicted"/>
<protein>
    <submittedName>
        <fullName evidence="2">Uncharacterized protein</fullName>
    </submittedName>
</protein>